<evidence type="ECO:0000313" key="2">
    <source>
        <dbReference type="EMBL" id="DAG02537.1"/>
    </source>
</evidence>
<accession>A0A8S5V703</accession>
<dbReference type="InterPro" id="IPR010982">
    <property type="entry name" value="Lambda_DNA-bd_dom_sf"/>
</dbReference>
<dbReference type="GO" id="GO:0003677">
    <property type="term" value="F:DNA binding"/>
    <property type="evidence" value="ECO:0007669"/>
    <property type="project" value="InterPro"/>
</dbReference>
<dbReference type="InterPro" id="IPR001387">
    <property type="entry name" value="Cro/C1-type_HTH"/>
</dbReference>
<dbReference type="Pfam" id="PF13443">
    <property type="entry name" value="HTH_26"/>
    <property type="match status" value="1"/>
</dbReference>
<dbReference type="SUPFAM" id="SSF47413">
    <property type="entry name" value="lambda repressor-like DNA-binding domains"/>
    <property type="match status" value="1"/>
</dbReference>
<feature type="domain" description="HTH cro/C1-type" evidence="1">
    <location>
        <begin position="168"/>
        <end position="218"/>
    </location>
</feature>
<evidence type="ECO:0000259" key="1">
    <source>
        <dbReference type="Pfam" id="PF13443"/>
    </source>
</evidence>
<organism evidence="2">
    <name type="scientific">Siphoviridae sp. ctneY2</name>
    <dbReference type="NCBI Taxonomy" id="2825664"/>
    <lineage>
        <taxon>Viruses</taxon>
        <taxon>Duplodnaviria</taxon>
        <taxon>Heunggongvirae</taxon>
        <taxon>Uroviricota</taxon>
        <taxon>Caudoviricetes</taxon>
    </lineage>
</organism>
<reference evidence="2" key="1">
    <citation type="journal article" date="2021" name="Proc. Natl. Acad. Sci. U.S.A.">
        <title>A Catalog of Tens of Thousands of Viruses from Human Metagenomes Reveals Hidden Associations with Chronic Diseases.</title>
        <authorList>
            <person name="Tisza M.J."/>
            <person name="Buck C.B."/>
        </authorList>
    </citation>
    <scope>NUCLEOTIDE SEQUENCE</scope>
    <source>
        <strain evidence="2">CtneY2</strain>
    </source>
</reference>
<protein>
    <submittedName>
        <fullName evidence="2">Regulatory protein-modification, helix-turn-helix, transcriptional regulator, DNA</fullName>
    </submittedName>
</protein>
<proteinExistence type="predicted"/>
<dbReference type="EMBL" id="BK016210">
    <property type="protein sequence ID" value="DAG02537.1"/>
    <property type="molecule type" value="Genomic_DNA"/>
</dbReference>
<name>A0A8S5V703_9CAUD</name>
<sequence length="272" mass="31216">MAKTKTKSRDDGGSMKRVVRIRYASSFRYADVLELYVEDQAFRQAVDSGRYALVDDKIVLNASKYIDFIDGHMALRSTIKDEDEYYCLHYRREIEYSHGTGMHWGMRACKPGVHRRANRAWRPSKRTSIKSELEDAKKINSVNDVSLENILAIVGGGHGPGENFSEALTRFMKESDVTEEELSELTGLAPKTIQRMRNPNLRTSLKSVVAVCVALSLDLYNSMYLVHLAGFELTNSREDKVYYFILGFAYKETVYDCNRMLERLHMKPLTKL</sequence>